<dbReference type="GO" id="GO:0005525">
    <property type="term" value="F:GTP binding"/>
    <property type="evidence" value="ECO:0007669"/>
    <property type="project" value="InterPro"/>
</dbReference>
<reference evidence="3" key="1">
    <citation type="submission" date="2022-11" db="UniProtKB">
        <authorList>
            <consortium name="WormBaseParasite"/>
        </authorList>
    </citation>
    <scope>IDENTIFICATION</scope>
</reference>
<dbReference type="Gene3D" id="3.90.1170.40">
    <property type="entry name" value="Molybdopterin biosynthesis MoaE subunit"/>
    <property type="match status" value="2"/>
</dbReference>
<dbReference type="AlphaFoldDB" id="A0A915EJB4"/>
<dbReference type="Pfam" id="PF02391">
    <property type="entry name" value="MoaE"/>
    <property type="match status" value="2"/>
</dbReference>
<dbReference type="Gene3D" id="3.40.50.300">
    <property type="entry name" value="P-loop containing nucleotide triphosphate hydrolases"/>
    <property type="match status" value="1"/>
</dbReference>
<dbReference type="PANTHER" id="PTHR23404">
    <property type="entry name" value="MOLYBDOPTERIN SYNTHASE RELATED"/>
    <property type="match status" value="1"/>
</dbReference>
<evidence type="ECO:0000259" key="1">
    <source>
        <dbReference type="Pfam" id="PF03205"/>
    </source>
</evidence>
<dbReference type="GO" id="GO:0006777">
    <property type="term" value="P:Mo-molybdopterin cofactor biosynthetic process"/>
    <property type="evidence" value="ECO:0007669"/>
    <property type="project" value="InterPro"/>
</dbReference>
<accession>A0A915EJB4</accession>
<dbReference type="InterPro" id="IPR027417">
    <property type="entry name" value="P-loop_NTPase"/>
</dbReference>
<dbReference type="InterPro" id="IPR036563">
    <property type="entry name" value="MoaE_sf"/>
</dbReference>
<keyword evidence="2" id="KW-1185">Reference proteome</keyword>
<dbReference type="WBParaSite" id="jg6916">
    <property type="protein sequence ID" value="jg6916"/>
    <property type="gene ID" value="jg6916"/>
</dbReference>
<evidence type="ECO:0000313" key="3">
    <source>
        <dbReference type="WBParaSite" id="jg6916"/>
    </source>
</evidence>
<evidence type="ECO:0000313" key="2">
    <source>
        <dbReference type="Proteomes" id="UP000887574"/>
    </source>
</evidence>
<dbReference type="Pfam" id="PF03205">
    <property type="entry name" value="MobB"/>
    <property type="match status" value="1"/>
</dbReference>
<proteinExistence type="predicted"/>
<organism evidence="2 3">
    <name type="scientific">Ditylenchus dipsaci</name>
    <dbReference type="NCBI Taxonomy" id="166011"/>
    <lineage>
        <taxon>Eukaryota</taxon>
        <taxon>Metazoa</taxon>
        <taxon>Ecdysozoa</taxon>
        <taxon>Nematoda</taxon>
        <taxon>Chromadorea</taxon>
        <taxon>Rhabditida</taxon>
        <taxon>Tylenchina</taxon>
        <taxon>Tylenchomorpha</taxon>
        <taxon>Sphaerularioidea</taxon>
        <taxon>Anguinidae</taxon>
        <taxon>Anguininae</taxon>
        <taxon>Ditylenchus</taxon>
    </lineage>
</organism>
<sequence length="296" mass="33142">MPQWISTLRATVLGIAGCTNSGKTTLANKLVEELKSKGCSVALITQDDYYKEKRRSPPSQLGNPSIVFYDYDSIQSLKIEEMQSVILQSAAVSDFVVVEGIMITDIPTIYELIDQTVFFVLDKEVCTQRRGLRIYDPPDEIGYFEQVHVGLIDLLKARDENLRPPFQLDLRRIQEKTIDTAELTQFIASPWCGASSVFLGTTRDTFEGKQVMVRLAHPSLHAIAIVHRIGEVKVGRTSIAIATSAPQRNAAISATEMLINELKKSVPIWKKEVYSDGTCSWKANQRVLLPTNQLRI</sequence>
<dbReference type="Proteomes" id="UP000887574">
    <property type="component" value="Unplaced"/>
</dbReference>
<dbReference type="SUPFAM" id="SSF52540">
    <property type="entry name" value="P-loop containing nucleoside triphosphate hydrolases"/>
    <property type="match status" value="1"/>
</dbReference>
<feature type="domain" description="Molybdopterin-guanine dinucleotide biosynthesis protein B (MobB)" evidence="1">
    <location>
        <begin position="12"/>
        <end position="47"/>
    </location>
</feature>
<name>A0A915EJB4_9BILA</name>
<dbReference type="SUPFAM" id="SSF54690">
    <property type="entry name" value="Molybdopterin synthase subunit MoaE"/>
    <property type="match status" value="1"/>
</dbReference>
<dbReference type="PRINTS" id="PR00988">
    <property type="entry name" value="URIDINKINASE"/>
</dbReference>
<dbReference type="CDD" id="cd00756">
    <property type="entry name" value="MoaE"/>
    <property type="match status" value="1"/>
</dbReference>
<dbReference type="InterPro" id="IPR004435">
    <property type="entry name" value="MobB_dom"/>
</dbReference>
<protein>
    <submittedName>
        <fullName evidence="3">Molybdopterin-guanine dinucleotide biosynthesis protein B (MobB) domain-containing protein</fullName>
    </submittedName>
</protein>
<dbReference type="InterPro" id="IPR003448">
    <property type="entry name" value="Mopterin_biosynth_MoaE"/>
</dbReference>